<proteinExistence type="predicted"/>
<feature type="compositionally biased region" description="Basic and acidic residues" evidence="1">
    <location>
        <begin position="59"/>
        <end position="85"/>
    </location>
</feature>
<keyword evidence="2" id="KW-0472">Membrane</keyword>
<gene>
    <name evidence="3" type="ORF">NA56DRAFT_697566</name>
</gene>
<organism evidence="3 4">
    <name type="scientific">Hyaloscypha hepaticicola</name>
    <dbReference type="NCBI Taxonomy" id="2082293"/>
    <lineage>
        <taxon>Eukaryota</taxon>
        <taxon>Fungi</taxon>
        <taxon>Dikarya</taxon>
        <taxon>Ascomycota</taxon>
        <taxon>Pezizomycotina</taxon>
        <taxon>Leotiomycetes</taxon>
        <taxon>Helotiales</taxon>
        <taxon>Hyaloscyphaceae</taxon>
        <taxon>Hyaloscypha</taxon>
    </lineage>
</organism>
<dbReference type="PROSITE" id="PS51257">
    <property type="entry name" value="PROKAR_LIPOPROTEIN"/>
    <property type="match status" value="1"/>
</dbReference>
<evidence type="ECO:0000256" key="2">
    <source>
        <dbReference type="SAM" id="Phobius"/>
    </source>
</evidence>
<keyword evidence="2" id="KW-1133">Transmembrane helix</keyword>
<feature type="transmembrane region" description="Helical" evidence="2">
    <location>
        <begin position="328"/>
        <end position="352"/>
    </location>
</feature>
<keyword evidence="2" id="KW-0812">Transmembrane</keyword>
<accession>A0A2J6QM82</accession>
<name>A0A2J6QM82_9HELO</name>
<evidence type="ECO:0000313" key="4">
    <source>
        <dbReference type="Proteomes" id="UP000235672"/>
    </source>
</evidence>
<dbReference type="AlphaFoldDB" id="A0A2J6QM82"/>
<feature type="transmembrane region" description="Helical" evidence="2">
    <location>
        <begin position="304"/>
        <end position="321"/>
    </location>
</feature>
<protein>
    <submittedName>
        <fullName evidence="3">Uncharacterized protein</fullName>
    </submittedName>
</protein>
<reference evidence="3 4" key="1">
    <citation type="submission" date="2016-05" db="EMBL/GenBank/DDBJ databases">
        <title>A degradative enzymes factory behind the ericoid mycorrhizal symbiosis.</title>
        <authorList>
            <consortium name="DOE Joint Genome Institute"/>
            <person name="Martino E."/>
            <person name="Morin E."/>
            <person name="Grelet G."/>
            <person name="Kuo A."/>
            <person name="Kohler A."/>
            <person name="Daghino S."/>
            <person name="Barry K."/>
            <person name="Choi C."/>
            <person name="Cichocki N."/>
            <person name="Clum A."/>
            <person name="Copeland A."/>
            <person name="Hainaut M."/>
            <person name="Haridas S."/>
            <person name="Labutti K."/>
            <person name="Lindquist E."/>
            <person name="Lipzen A."/>
            <person name="Khouja H.-R."/>
            <person name="Murat C."/>
            <person name="Ohm R."/>
            <person name="Olson A."/>
            <person name="Spatafora J."/>
            <person name="Veneault-Fourrey C."/>
            <person name="Henrissat B."/>
            <person name="Grigoriev I."/>
            <person name="Martin F."/>
            <person name="Perotto S."/>
        </authorList>
    </citation>
    <scope>NUCLEOTIDE SEQUENCE [LARGE SCALE GENOMIC DNA]</scope>
    <source>
        <strain evidence="3 4">UAMH 7357</strain>
    </source>
</reference>
<feature type="region of interest" description="Disordered" evidence="1">
    <location>
        <begin position="56"/>
        <end position="89"/>
    </location>
</feature>
<dbReference type="EMBL" id="KZ613466">
    <property type="protein sequence ID" value="PMD27387.1"/>
    <property type="molecule type" value="Genomic_DNA"/>
</dbReference>
<dbReference type="Proteomes" id="UP000235672">
    <property type="component" value="Unassembled WGS sequence"/>
</dbReference>
<keyword evidence="4" id="KW-1185">Reference proteome</keyword>
<sequence length="353" mass="37753">MASRRFSATDIRESALLVVSGLVSGCDCRNSPQQLPLPALFLRLWVCRAARTRLGSRGRRGEERRGEERRGEERRGEGEKRRTADSTESVATVQYSTYIQTNIQTHDKTPDLQTSLRASTLQLPTCPAVLNVNRQPQVQPTPPGAAPGAAASHLSIQSAAGGGGGGFLSQQPRSRALARLPWLAGRTPLRALRLAHGARSGLACAREAGAEAGAGAGAAFGARRETRDNRVGLGLGLAGEFSVFRHKTIGGGVGAERQEAATYLTMAPSFTALTRTRYPHARLPLAASAVILILNFTCPPPPNLLAFLLFLHAVVQIYLLRSLPTSRLFLVPLALPLTILFFSAAALTAVYLH</sequence>
<evidence type="ECO:0000313" key="3">
    <source>
        <dbReference type="EMBL" id="PMD27387.1"/>
    </source>
</evidence>
<evidence type="ECO:0000256" key="1">
    <source>
        <dbReference type="SAM" id="MobiDB-lite"/>
    </source>
</evidence>